<keyword evidence="2" id="KW-1185">Reference proteome</keyword>
<proteinExistence type="predicted"/>
<evidence type="ECO:0000313" key="1">
    <source>
        <dbReference type="EMBL" id="QTD36410.1"/>
    </source>
</evidence>
<accession>A0ABX7SQB5</accession>
<gene>
    <name evidence="1" type="ORF">JL193_09580</name>
</gene>
<dbReference type="RefSeq" id="WP_207970598.1">
    <property type="nucleotide sequence ID" value="NZ_CP071795.1"/>
</dbReference>
<dbReference type="EMBL" id="CP071795">
    <property type="protein sequence ID" value="QTD36410.1"/>
    <property type="molecule type" value="Genomic_DNA"/>
</dbReference>
<reference evidence="1 2" key="1">
    <citation type="submission" date="2021-03" db="EMBL/GenBank/DDBJ databases">
        <title>Complete genome of Polaribacter_sp.G4M1.</title>
        <authorList>
            <person name="Jeong S.W."/>
            <person name="Bae J.W."/>
        </authorList>
    </citation>
    <scope>NUCLEOTIDE SEQUENCE [LARGE SCALE GENOMIC DNA]</scope>
    <source>
        <strain evidence="1 2">G4M1</strain>
    </source>
</reference>
<organism evidence="1 2">
    <name type="scientific">Polaribacter batillariae</name>
    <dbReference type="NCBI Taxonomy" id="2808900"/>
    <lineage>
        <taxon>Bacteria</taxon>
        <taxon>Pseudomonadati</taxon>
        <taxon>Bacteroidota</taxon>
        <taxon>Flavobacteriia</taxon>
        <taxon>Flavobacteriales</taxon>
        <taxon>Flavobacteriaceae</taxon>
    </lineage>
</organism>
<protein>
    <submittedName>
        <fullName evidence="1">Uncharacterized protein</fullName>
    </submittedName>
</protein>
<evidence type="ECO:0000313" key="2">
    <source>
        <dbReference type="Proteomes" id="UP000663935"/>
    </source>
</evidence>
<name>A0ABX7SQB5_9FLAO</name>
<sequence>MKLRNYKQILFFLNRLEPFLESIKEVKIDTELMNYYTDSELREMIHWLYRDVWSKNALGFMERSKLIELINSELNVLLWTVHGLEKQMTQTPSNSQENVDAFFERTQNQIHYLASKPVENWDEYDTSNYRSLLVKTGTTKRVFAIFASDVLAEDVYALTTKPSYFFDTKEEAEAEIDNIIIEEKFTRDELVVHSLWLLT</sequence>
<dbReference type="Proteomes" id="UP000663935">
    <property type="component" value="Chromosome"/>
</dbReference>